<keyword evidence="3" id="KW-1185">Reference proteome</keyword>
<dbReference type="InterPro" id="IPR015915">
    <property type="entry name" value="Kelch-typ_b-propeller"/>
</dbReference>
<keyword evidence="1" id="KW-0732">Signal</keyword>
<dbReference type="Gene3D" id="2.120.10.80">
    <property type="entry name" value="Kelch-type beta propeller"/>
    <property type="match status" value="2"/>
</dbReference>
<evidence type="ECO:0000256" key="1">
    <source>
        <dbReference type="SAM" id="SignalP"/>
    </source>
</evidence>
<name>A0A9P7Y3N4_9FUNG</name>
<evidence type="ECO:0000313" key="3">
    <source>
        <dbReference type="Proteomes" id="UP000707451"/>
    </source>
</evidence>
<proteinExistence type="predicted"/>
<feature type="signal peptide" evidence="1">
    <location>
        <begin position="1"/>
        <end position="23"/>
    </location>
</feature>
<evidence type="ECO:0000313" key="2">
    <source>
        <dbReference type="EMBL" id="KAG9071512.1"/>
    </source>
</evidence>
<reference evidence="2" key="1">
    <citation type="submission" date="2021-06" db="EMBL/GenBank/DDBJ databases">
        <title>Genome Sequence of Mortierella hyaline Strain SCG-10, a Cold-Adapted, Nitrate-Reducing Fungus Isolated from Soil in Minnesota, USA.</title>
        <authorList>
            <person name="Aldossari N."/>
        </authorList>
    </citation>
    <scope>NUCLEOTIDE SEQUENCE</scope>
    <source>
        <strain evidence="2">SCG-10</strain>
    </source>
</reference>
<evidence type="ECO:0008006" key="4">
    <source>
        <dbReference type="Google" id="ProtNLM"/>
    </source>
</evidence>
<gene>
    <name evidence="2" type="ORF">KI688_005724</name>
</gene>
<feature type="chain" id="PRO_5040242218" description="Galactose oxidase" evidence="1">
    <location>
        <begin position="24"/>
        <end position="455"/>
    </location>
</feature>
<protein>
    <recommendedName>
        <fullName evidence="4">Galactose oxidase</fullName>
    </recommendedName>
</protein>
<dbReference type="SUPFAM" id="SSF50965">
    <property type="entry name" value="Galactose oxidase, central domain"/>
    <property type="match status" value="1"/>
</dbReference>
<dbReference type="EMBL" id="JAHRHY010000002">
    <property type="protein sequence ID" value="KAG9071512.1"/>
    <property type="molecule type" value="Genomic_DNA"/>
</dbReference>
<organism evidence="2 3">
    <name type="scientific">Linnemannia hyalina</name>
    <dbReference type="NCBI Taxonomy" id="64524"/>
    <lineage>
        <taxon>Eukaryota</taxon>
        <taxon>Fungi</taxon>
        <taxon>Fungi incertae sedis</taxon>
        <taxon>Mucoromycota</taxon>
        <taxon>Mortierellomycotina</taxon>
        <taxon>Mortierellomycetes</taxon>
        <taxon>Mortierellales</taxon>
        <taxon>Mortierellaceae</taxon>
        <taxon>Linnemannia</taxon>
    </lineage>
</organism>
<sequence length="455" mass="49516">MVFSRRAVLLAVAALLQTATVQAQQAFQPPGNSEMAYASIPDTTLYIQGGFDSNYTNSFYSLDLTQNSWLVSSPPWTNRTAPTIILTPTSRASISNGMTVTRDQKRLVIWAEPGVFWMDIATGLWQSEVAGNVTTAATMRYNYRRAATHGDTGLIYIPGGADQGTKMVVLDPETFAVTTVDMPSVLLPGIIGLYGWVWSDLRKSFLMTGGELLLDTDLSQNQNIATSLEYFPGNNTWTRFTTNGADLPLISRHCMVQGYGGRKIVVYGGHEWNQGVETLRGTIFVLDVPTMTWVQGDSVAPTYVSSDSACTLTGTNFISWGGSQAQLNKATLATPVIFDVESKKWIAQFQNAASAPGVDGGTSKGAGGVASVVSPQTPSTYNINTQQDYFKTGPESGRAPYSHYQNGHVSSLNVRDPPTVQTIPFRNPQQIVNVYSEFPNDNVQRHPQATSDTLY</sequence>
<comment type="caution">
    <text evidence="2">The sequence shown here is derived from an EMBL/GenBank/DDBJ whole genome shotgun (WGS) entry which is preliminary data.</text>
</comment>
<dbReference type="OrthoDB" id="432528at2759"/>
<dbReference type="Proteomes" id="UP000707451">
    <property type="component" value="Unassembled WGS sequence"/>
</dbReference>
<dbReference type="AlphaFoldDB" id="A0A9P7Y3N4"/>
<dbReference type="InterPro" id="IPR011043">
    <property type="entry name" value="Gal_Oxase/kelch_b-propeller"/>
</dbReference>
<accession>A0A9P7Y3N4</accession>